<dbReference type="Proteomes" id="UP001595735">
    <property type="component" value="Unassembled WGS sequence"/>
</dbReference>
<gene>
    <name evidence="2" type="ORF">ACFONJ_06410</name>
</gene>
<accession>A0ABV7XRD3</accession>
<dbReference type="EMBL" id="JBHRYO010000002">
    <property type="protein sequence ID" value="MFC3755593.1"/>
    <property type="molecule type" value="Genomic_DNA"/>
</dbReference>
<feature type="domain" description="Phosphodiester glycosidase" evidence="1">
    <location>
        <begin position="86"/>
        <end position="234"/>
    </location>
</feature>
<dbReference type="InterPro" id="IPR018711">
    <property type="entry name" value="NAGPA"/>
</dbReference>
<evidence type="ECO:0000313" key="2">
    <source>
        <dbReference type="EMBL" id="MFC3755593.1"/>
    </source>
</evidence>
<keyword evidence="3" id="KW-1185">Reference proteome</keyword>
<comment type="caution">
    <text evidence="2">The sequence shown here is derived from an EMBL/GenBank/DDBJ whole genome shotgun (WGS) entry which is preliminary data.</text>
</comment>
<keyword evidence="2" id="KW-0326">Glycosidase</keyword>
<reference evidence="3" key="1">
    <citation type="journal article" date="2019" name="Int. J. Syst. Evol. Microbiol.">
        <title>The Global Catalogue of Microorganisms (GCM) 10K type strain sequencing project: providing services to taxonomists for standard genome sequencing and annotation.</title>
        <authorList>
            <consortium name="The Broad Institute Genomics Platform"/>
            <consortium name="The Broad Institute Genome Sequencing Center for Infectious Disease"/>
            <person name="Wu L."/>
            <person name="Ma J."/>
        </authorList>
    </citation>
    <scope>NUCLEOTIDE SEQUENCE [LARGE SCALE GENOMIC DNA]</scope>
    <source>
        <strain evidence="3">CECT 7798</strain>
    </source>
</reference>
<dbReference type="RefSeq" id="WP_290295630.1">
    <property type="nucleotide sequence ID" value="NZ_JAUFQR010000001.1"/>
</dbReference>
<proteinExistence type="predicted"/>
<keyword evidence="2" id="KW-0378">Hydrolase</keyword>
<protein>
    <submittedName>
        <fullName evidence="2">Phosphodiester glycosidase family protein</fullName>
    </submittedName>
</protein>
<dbReference type="Pfam" id="PF09992">
    <property type="entry name" value="NAGPA"/>
    <property type="match status" value="1"/>
</dbReference>
<evidence type="ECO:0000313" key="3">
    <source>
        <dbReference type="Proteomes" id="UP001595735"/>
    </source>
</evidence>
<name>A0ABV7XRD3_9FLAO</name>
<dbReference type="GO" id="GO:0016798">
    <property type="term" value="F:hydrolase activity, acting on glycosyl bonds"/>
    <property type="evidence" value="ECO:0007669"/>
    <property type="project" value="UniProtKB-KW"/>
</dbReference>
<sequence length="256" mass="29412">MKKVEKLSQSYFETPQKIYMTIQSFLIPLLFLMISCSEKIQDKSNFVIYQVNPKKQTVRLFWKNSNDEILKSLGSLKNEVESNNEKLIFAMNGGMFDPNNTPKGLYIENFKILNPIDTLKGSGNFYLQPNGIFYLTQNNQSEISETKKYKYNTSIKYATQSGPMLLIDGKINSLFQKDSKNLNIRNGVGILENGDLVFAMSKKEVNFYSFAQLFKELGCKKALYLDGYVSRMYLPEKNWMQTDGDFGVMIGVTENQ</sequence>
<evidence type="ECO:0000259" key="1">
    <source>
        <dbReference type="Pfam" id="PF09992"/>
    </source>
</evidence>
<organism evidence="2 3">
    <name type="scientific">Chryseobacterium tructae</name>
    <dbReference type="NCBI Taxonomy" id="1037380"/>
    <lineage>
        <taxon>Bacteria</taxon>
        <taxon>Pseudomonadati</taxon>
        <taxon>Bacteroidota</taxon>
        <taxon>Flavobacteriia</taxon>
        <taxon>Flavobacteriales</taxon>
        <taxon>Weeksellaceae</taxon>
        <taxon>Chryseobacterium group</taxon>
        <taxon>Chryseobacterium</taxon>
    </lineage>
</organism>